<comment type="caution">
    <text evidence="2">The sequence shown here is derived from an EMBL/GenBank/DDBJ whole genome shotgun (WGS) entry which is preliminary data.</text>
</comment>
<name>A0AAV9DN87_ACOCL</name>
<dbReference type="Proteomes" id="UP001180020">
    <property type="component" value="Unassembled WGS sequence"/>
</dbReference>
<accession>A0AAV9DN87</accession>
<reference evidence="2" key="1">
    <citation type="journal article" date="2023" name="Nat. Commun.">
        <title>Diploid and tetraploid genomes of Acorus and the evolution of monocots.</title>
        <authorList>
            <person name="Ma L."/>
            <person name="Liu K.W."/>
            <person name="Li Z."/>
            <person name="Hsiao Y.Y."/>
            <person name="Qi Y."/>
            <person name="Fu T."/>
            <person name="Tang G.D."/>
            <person name="Zhang D."/>
            <person name="Sun W.H."/>
            <person name="Liu D.K."/>
            <person name="Li Y."/>
            <person name="Chen G.Z."/>
            <person name="Liu X.D."/>
            <person name="Liao X.Y."/>
            <person name="Jiang Y.T."/>
            <person name="Yu X."/>
            <person name="Hao Y."/>
            <person name="Huang J."/>
            <person name="Zhao X.W."/>
            <person name="Ke S."/>
            <person name="Chen Y.Y."/>
            <person name="Wu W.L."/>
            <person name="Hsu J.L."/>
            <person name="Lin Y.F."/>
            <person name="Huang M.D."/>
            <person name="Li C.Y."/>
            <person name="Huang L."/>
            <person name="Wang Z.W."/>
            <person name="Zhao X."/>
            <person name="Zhong W.Y."/>
            <person name="Peng D.H."/>
            <person name="Ahmad S."/>
            <person name="Lan S."/>
            <person name="Zhang J.S."/>
            <person name="Tsai W.C."/>
            <person name="Van de Peer Y."/>
            <person name="Liu Z.J."/>
        </authorList>
    </citation>
    <scope>NUCLEOTIDE SEQUENCE</scope>
    <source>
        <strain evidence="2">CP</strain>
    </source>
</reference>
<keyword evidence="3" id="KW-1185">Reference proteome</keyword>
<feature type="region of interest" description="Disordered" evidence="1">
    <location>
        <begin position="37"/>
        <end position="70"/>
    </location>
</feature>
<gene>
    <name evidence="2" type="ORF">QJS10_CPB11g02319</name>
</gene>
<protein>
    <submittedName>
        <fullName evidence="2">Uncharacterized protein</fullName>
    </submittedName>
</protein>
<dbReference type="AlphaFoldDB" id="A0AAV9DN87"/>
<evidence type="ECO:0000313" key="3">
    <source>
        <dbReference type="Proteomes" id="UP001180020"/>
    </source>
</evidence>
<organism evidence="2 3">
    <name type="scientific">Acorus calamus</name>
    <name type="common">Sweet flag</name>
    <dbReference type="NCBI Taxonomy" id="4465"/>
    <lineage>
        <taxon>Eukaryota</taxon>
        <taxon>Viridiplantae</taxon>
        <taxon>Streptophyta</taxon>
        <taxon>Embryophyta</taxon>
        <taxon>Tracheophyta</taxon>
        <taxon>Spermatophyta</taxon>
        <taxon>Magnoliopsida</taxon>
        <taxon>Liliopsida</taxon>
        <taxon>Acoraceae</taxon>
        <taxon>Acorus</taxon>
    </lineage>
</organism>
<sequence length="70" mass="8356">MTKIQRKLNIPENSQALQKLFLQLHFLNSSHQQRIAKHRNMEKRETKASCKTEPPKLFAEPSLWSNKNRR</sequence>
<dbReference type="EMBL" id="JAUJYO010000011">
    <property type="protein sequence ID" value="KAK1303156.1"/>
    <property type="molecule type" value="Genomic_DNA"/>
</dbReference>
<feature type="compositionally biased region" description="Basic and acidic residues" evidence="1">
    <location>
        <begin position="42"/>
        <end position="54"/>
    </location>
</feature>
<proteinExistence type="predicted"/>
<evidence type="ECO:0000256" key="1">
    <source>
        <dbReference type="SAM" id="MobiDB-lite"/>
    </source>
</evidence>
<evidence type="ECO:0000313" key="2">
    <source>
        <dbReference type="EMBL" id="KAK1303156.1"/>
    </source>
</evidence>
<reference evidence="2" key="2">
    <citation type="submission" date="2023-06" db="EMBL/GenBank/DDBJ databases">
        <authorList>
            <person name="Ma L."/>
            <person name="Liu K.-W."/>
            <person name="Li Z."/>
            <person name="Hsiao Y.-Y."/>
            <person name="Qi Y."/>
            <person name="Fu T."/>
            <person name="Tang G."/>
            <person name="Zhang D."/>
            <person name="Sun W.-H."/>
            <person name="Liu D.-K."/>
            <person name="Li Y."/>
            <person name="Chen G.-Z."/>
            <person name="Liu X.-D."/>
            <person name="Liao X.-Y."/>
            <person name="Jiang Y.-T."/>
            <person name="Yu X."/>
            <person name="Hao Y."/>
            <person name="Huang J."/>
            <person name="Zhao X.-W."/>
            <person name="Ke S."/>
            <person name="Chen Y.-Y."/>
            <person name="Wu W.-L."/>
            <person name="Hsu J.-L."/>
            <person name="Lin Y.-F."/>
            <person name="Huang M.-D."/>
            <person name="Li C.-Y."/>
            <person name="Huang L."/>
            <person name="Wang Z.-W."/>
            <person name="Zhao X."/>
            <person name="Zhong W.-Y."/>
            <person name="Peng D.-H."/>
            <person name="Ahmad S."/>
            <person name="Lan S."/>
            <person name="Zhang J.-S."/>
            <person name="Tsai W.-C."/>
            <person name="Van De Peer Y."/>
            <person name="Liu Z.-J."/>
        </authorList>
    </citation>
    <scope>NUCLEOTIDE SEQUENCE</scope>
    <source>
        <strain evidence="2">CP</strain>
        <tissue evidence="2">Leaves</tissue>
    </source>
</reference>